<comment type="subcellular location">
    <subcellularLocation>
        <location evidence="6">Nucleus</location>
    </subcellularLocation>
</comment>
<evidence type="ECO:0000256" key="2">
    <source>
        <dbReference type="ARBA" id="ARBA00022723"/>
    </source>
</evidence>
<keyword evidence="5 6" id="KW-0539">Nucleus</keyword>
<dbReference type="GO" id="GO:0000978">
    <property type="term" value="F:RNA polymerase II cis-regulatory region sequence-specific DNA binding"/>
    <property type="evidence" value="ECO:0007669"/>
    <property type="project" value="TreeGrafter"/>
</dbReference>
<name>A0A6G0HTX2_LARCR</name>
<dbReference type="SUPFAM" id="SSF82927">
    <property type="entry name" value="Cysteine-rich DNA binding domain, (DM domain)"/>
    <property type="match status" value="1"/>
</dbReference>
<keyword evidence="2 6" id="KW-0479">Metal-binding</keyword>
<dbReference type="PROSITE" id="PS40000">
    <property type="entry name" value="DM_1"/>
    <property type="match status" value="1"/>
</dbReference>
<dbReference type="GO" id="GO:0000981">
    <property type="term" value="F:DNA-binding transcription factor activity, RNA polymerase II-specific"/>
    <property type="evidence" value="ECO:0007669"/>
    <property type="project" value="TreeGrafter"/>
</dbReference>
<dbReference type="InterPro" id="IPR036407">
    <property type="entry name" value="DM_DNA-bd_sf"/>
</dbReference>
<accession>A0A6G0HTX2</accession>
<dbReference type="GO" id="GO:0046872">
    <property type="term" value="F:metal ion binding"/>
    <property type="evidence" value="ECO:0007669"/>
    <property type="project" value="UniProtKB-KW"/>
</dbReference>
<reference evidence="8 9" key="1">
    <citation type="submission" date="2019-07" db="EMBL/GenBank/DDBJ databases">
        <title>Chromosome genome assembly for large yellow croaker.</title>
        <authorList>
            <person name="Xiao S."/>
        </authorList>
    </citation>
    <scope>NUCLEOTIDE SEQUENCE [LARGE SCALE GENOMIC DNA]</scope>
    <source>
        <strain evidence="8">JMULYC20181020</strain>
        <tissue evidence="8">Muscle</tissue>
    </source>
</reference>
<evidence type="ECO:0000313" key="8">
    <source>
        <dbReference type="EMBL" id="KAE8282513.1"/>
    </source>
</evidence>
<evidence type="ECO:0000256" key="1">
    <source>
        <dbReference type="ARBA" id="ARBA00006834"/>
    </source>
</evidence>
<sequence>MSLSKQPRELKCSRCRHHGIIVPQKGHTKSCPFLSCDCWKCYLITQRSRIAALQRTLKKAQTEIQSKGQPAAEGADGAARQLAASGLRRPAPSGGGGGGRSAAWCLPLDLRSRPAAGGASKAGYDTGKVEEATWTAYNDVAPLPVIHLMSAHCPSGCVPCPHFMPPRPAGDLCGPRLVPHFQSAALHYPPAPQPGPRAECRHVFFSLQPPPLPDAFQREVELNSKQPQLPMCKRTGKDIVELD</sequence>
<dbReference type="SMART" id="SM00301">
    <property type="entry name" value="DM"/>
    <property type="match status" value="1"/>
</dbReference>
<evidence type="ECO:0000256" key="4">
    <source>
        <dbReference type="ARBA" id="ARBA00023125"/>
    </source>
</evidence>
<protein>
    <recommendedName>
        <fullName evidence="7">DM domain-containing protein</fullName>
    </recommendedName>
</protein>
<keyword evidence="9" id="KW-1185">Reference proteome</keyword>
<dbReference type="Proteomes" id="UP000424527">
    <property type="component" value="Unassembled WGS sequence"/>
</dbReference>
<organism evidence="8 9">
    <name type="scientific">Larimichthys crocea</name>
    <name type="common">Large yellow croaker</name>
    <name type="synonym">Pseudosciaena crocea</name>
    <dbReference type="NCBI Taxonomy" id="215358"/>
    <lineage>
        <taxon>Eukaryota</taxon>
        <taxon>Metazoa</taxon>
        <taxon>Chordata</taxon>
        <taxon>Craniata</taxon>
        <taxon>Vertebrata</taxon>
        <taxon>Euteleostomi</taxon>
        <taxon>Actinopterygii</taxon>
        <taxon>Neopterygii</taxon>
        <taxon>Teleostei</taxon>
        <taxon>Neoteleostei</taxon>
        <taxon>Acanthomorphata</taxon>
        <taxon>Eupercaria</taxon>
        <taxon>Sciaenidae</taxon>
        <taxon>Larimichthys</taxon>
    </lineage>
</organism>
<evidence type="ECO:0000256" key="3">
    <source>
        <dbReference type="ARBA" id="ARBA00022833"/>
    </source>
</evidence>
<comment type="caution">
    <text evidence="8">The sequence shown here is derived from an EMBL/GenBank/DDBJ whole genome shotgun (WGS) entry which is preliminary data.</text>
</comment>
<dbReference type="Pfam" id="PF00751">
    <property type="entry name" value="DM"/>
    <property type="match status" value="1"/>
</dbReference>
<dbReference type="PANTHER" id="PTHR12322:SF53">
    <property type="entry name" value="DOUBLESEX-MAB RELATED 11E"/>
    <property type="match status" value="1"/>
</dbReference>
<dbReference type="InterPro" id="IPR001275">
    <property type="entry name" value="DM_DNA-bd"/>
</dbReference>
<comment type="similarity">
    <text evidence="1">Belongs to the DMRT family.</text>
</comment>
<dbReference type="AlphaFoldDB" id="A0A6G0HTX2"/>
<keyword evidence="3 6" id="KW-0862">Zinc</keyword>
<dbReference type="GO" id="GO:0007548">
    <property type="term" value="P:sex differentiation"/>
    <property type="evidence" value="ECO:0007669"/>
    <property type="project" value="TreeGrafter"/>
</dbReference>
<dbReference type="Gene3D" id="4.10.1040.10">
    <property type="entry name" value="DM DNA-binding domain"/>
    <property type="match status" value="1"/>
</dbReference>
<gene>
    <name evidence="8" type="ORF">D5F01_LYC19922</name>
</gene>
<proteinExistence type="inferred from homology"/>
<dbReference type="EMBL" id="REGW02000019">
    <property type="protein sequence ID" value="KAE8282513.1"/>
    <property type="molecule type" value="Genomic_DNA"/>
</dbReference>
<evidence type="ECO:0000256" key="5">
    <source>
        <dbReference type="ARBA" id="ARBA00023242"/>
    </source>
</evidence>
<dbReference type="PANTHER" id="PTHR12322">
    <property type="entry name" value="DOUBLESEX AND MAB-3 RELATED TRANSCRIPTION FACTOR DMRT"/>
    <property type="match status" value="1"/>
</dbReference>
<evidence type="ECO:0000256" key="6">
    <source>
        <dbReference type="PROSITE-ProRule" id="PRU00070"/>
    </source>
</evidence>
<dbReference type="InterPro" id="IPR026607">
    <property type="entry name" value="DMRT"/>
</dbReference>
<evidence type="ECO:0000313" key="9">
    <source>
        <dbReference type="Proteomes" id="UP000424527"/>
    </source>
</evidence>
<dbReference type="PROSITE" id="PS50809">
    <property type="entry name" value="DM_2"/>
    <property type="match status" value="1"/>
</dbReference>
<feature type="domain" description="DM" evidence="7">
    <location>
        <begin position="12"/>
        <end position="59"/>
    </location>
</feature>
<dbReference type="GO" id="GO:0005634">
    <property type="term" value="C:nucleus"/>
    <property type="evidence" value="ECO:0007669"/>
    <property type="project" value="UniProtKB-SubCell"/>
</dbReference>
<evidence type="ECO:0000259" key="7">
    <source>
        <dbReference type="PROSITE" id="PS50809"/>
    </source>
</evidence>
<keyword evidence="4 6" id="KW-0238">DNA-binding</keyword>
<feature type="DNA-binding region" description="DM" evidence="6">
    <location>
        <begin position="12"/>
        <end position="59"/>
    </location>
</feature>